<evidence type="ECO:0000313" key="3">
    <source>
        <dbReference type="Proteomes" id="UP001595828"/>
    </source>
</evidence>
<name>A0ABV8RMI3_9SPHN</name>
<protein>
    <submittedName>
        <fullName evidence="2">Uncharacterized protein</fullName>
    </submittedName>
</protein>
<dbReference type="EMBL" id="JBHSDR010000003">
    <property type="protein sequence ID" value="MFC4294019.1"/>
    <property type="molecule type" value="Genomic_DNA"/>
</dbReference>
<dbReference type="RefSeq" id="WP_379537492.1">
    <property type="nucleotide sequence ID" value="NZ_JBHSDR010000003.1"/>
</dbReference>
<dbReference type="Proteomes" id="UP001595828">
    <property type="component" value="Unassembled WGS sequence"/>
</dbReference>
<feature type="compositionally biased region" description="Basic and acidic residues" evidence="1">
    <location>
        <begin position="105"/>
        <end position="116"/>
    </location>
</feature>
<feature type="region of interest" description="Disordered" evidence="1">
    <location>
        <begin position="75"/>
        <end position="116"/>
    </location>
</feature>
<proteinExistence type="predicted"/>
<gene>
    <name evidence="2" type="ORF">ACFO0A_02975</name>
</gene>
<evidence type="ECO:0000313" key="2">
    <source>
        <dbReference type="EMBL" id="MFC4294019.1"/>
    </source>
</evidence>
<organism evidence="2 3">
    <name type="scientific">Novosphingobium tardum</name>
    <dbReference type="NCBI Taxonomy" id="1538021"/>
    <lineage>
        <taxon>Bacteria</taxon>
        <taxon>Pseudomonadati</taxon>
        <taxon>Pseudomonadota</taxon>
        <taxon>Alphaproteobacteria</taxon>
        <taxon>Sphingomonadales</taxon>
        <taxon>Sphingomonadaceae</taxon>
        <taxon>Novosphingobium</taxon>
    </lineage>
</organism>
<reference evidence="3" key="1">
    <citation type="journal article" date="2019" name="Int. J. Syst. Evol. Microbiol.">
        <title>The Global Catalogue of Microorganisms (GCM) 10K type strain sequencing project: providing services to taxonomists for standard genome sequencing and annotation.</title>
        <authorList>
            <consortium name="The Broad Institute Genomics Platform"/>
            <consortium name="The Broad Institute Genome Sequencing Center for Infectious Disease"/>
            <person name="Wu L."/>
            <person name="Ma J."/>
        </authorList>
    </citation>
    <scope>NUCLEOTIDE SEQUENCE [LARGE SCALE GENOMIC DNA]</scope>
    <source>
        <strain evidence="3">CGMCC 1.12989</strain>
    </source>
</reference>
<feature type="compositionally biased region" description="Basic and acidic residues" evidence="1">
    <location>
        <begin position="75"/>
        <end position="84"/>
    </location>
</feature>
<accession>A0ABV8RMI3</accession>
<evidence type="ECO:0000256" key="1">
    <source>
        <dbReference type="SAM" id="MobiDB-lite"/>
    </source>
</evidence>
<keyword evidence="3" id="KW-1185">Reference proteome</keyword>
<comment type="caution">
    <text evidence="2">The sequence shown here is derived from an EMBL/GenBank/DDBJ whole genome shotgun (WGS) entry which is preliminary data.</text>
</comment>
<sequence length="116" mass="12562">MNIDQALLRLPQPVPAMPGDDEGLRPVDWSALCATLTAASDLRAVWNTVVLQRPQPGQASFAPADVGAILAASARRQDGRREINPEPSTNGKPWARMARTEAGQFEDRADCDRGLQ</sequence>